<accession>A0A380YK44</accession>
<gene>
    <name evidence="3" type="ORF">NCTC11155_00851</name>
</gene>
<dbReference type="OrthoDB" id="9792269at2"/>
<dbReference type="Pfam" id="PF00534">
    <property type="entry name" value="Glycos_transf_1"/>
    <property type="match status" value="1"/>
</dbReference>
<dbReference type="STRING" id="483216.BACEGG_01709"/>
<dbReference type="SUPFAM" id="SSF53756">
    <property type="entry name" value="UDP-Glycosyltransferase/glycogen phosphorylase"/>
    <property type="match status" value="1"/>
</dbReference>
<dbReference type="RefSeq" id="WP_004290000.1">
    <property type="nucleotide sequence ID" value="NZ_CABKNQ010000019.1"/>
</dbReference>
<dbReference type="GO" id="GO:0016757">
    <property type="term" value="F:glycosyltransferase activity"/>
    <property type="evidence" value="ECO:0007669"/>
    <property type="project" value="InterPro"/>
</dbReference>
<evidence type="ECO:0000256" key="1">
    <source>
        <dbReference type="ARBA" id="ARBA00022679"/>
    </source>
</evidence>
<organism evidence="3 4">
    <name type="scientific">Bacteroides eggerthii</name>
    <dbReference type="NCBI Taxonomy" id="28111"/>
    <lineage>
        <taxon>Bacteria</taxon>
        <taxon>Pseudomonadati</taxon>
        <taxon>Bacteroidota</taxon>
        <taxon>Bacteroidia</taxon>
        <taxon>Bacteroidales</taxon>
        <taxon>Bacteroidaceae</taxon>
        <taxon>Bacteroides</taxon>
    </lineage>
</organism>
<dbReference type="Gene3D" id="3.40.50.2000">
    <property type="entry name" value="Glycogen Phosphorylase B"/>
    <property type="match status" value="2"/>
</dbReference>
<proteinExistence type="predicted"/>
<dbReference type="GeneID" id="93070785"/>
<feature type="domain" description="Glycosyl transferase family 1" evidence="2">
    <location>
        <begin position="171"/>
        <end position="305"/>
    </location>
</feature>
<name>A0A380YK44_9BACE</name>
<dbReference type="GO" id="GO:0009103">
    <property type="term" value="P:lipopolysaccharide biosynthetic process"/>
    <property type="evidence" value="ECO:0007669"/>
    <property type="project" value="TreeGrafter"/>
</dbReference>
<dbReference type="EMBL" id="UFSX01000001">
    <property type="protein sequence ID" value="SUV28893.1"/>
    <property type="molecule type" value="Genomic_DNA"/>
</dbReference>
<dbReference type="Proteomes" id="UP000254424">
    <property type="component" value="Unassembled WGS sequence"/>
</dbReference>
<evidence type="ECO:0000259" key="2">
    <source>
        <dbReference type="Pfam" id="PF00534"/>
    </source>
</evidence>
<dbReference type="PANTHER" id="PTHR46401">
    <property type="entry name" value="GLYCOSYLTRANSFERASE WBBK-RELATED"/>
    <property type="match status" value="1"/>
</dbReference>
<evidence type="ECO:0000313" key="3">
    <source>
        <dbReference type="EMBL" id="SUV28893.1"/>
    </source>
</evidence>
<reference evidence="3 4" key="1">
    <citation type="submission" date="2018-06" db="EMBL/GenBank/DDBJ databases">
        <authorList>
            <consortium name="Pathogen Informatics"/>
            <person name="Doyle S."/>
        </authorList>
    </citation>
    <scope>NUCLEOTIDE SEQUENCE [LARGE SCALE GENOMIC DNA]</scope>
    <source>
        <strain evidence="3 4">NCTC11155</strain>
    </source>
</reference>
<evidence type="ECO:0000313" key="4">
    <source>
        <dbReference type="Proteomes" id="UP000254424"/>
    </source>
</evidence>
<dbReference type="PANTHER" id="PTHR46401:SF2">
    <property type="entry name" value="GLYCOSYLTRANSFERASE WBBK-RELATED"/>
    <property type="match status" value="1"/>
</dbReference>
<sequence length="358" mass="41403">MRKYVDNICIGLEHFIDKVGYQSSVYNKNGETIKYLINDVSGKSEVFINKYNADAYILPNNAILRLFSYVFILMNYRSKYVELYCTGRLTVFYALFAKIFFRKLVVILRGTEFDGKVQSLSLNLYTLKMANVIIVKEYNLLKSIQKYSLEYKTSFLHNAVPQSNSSLEYTEREIDILFLNTPRASRNVLFLIDVFAQILKEKPYLNIVIAGFSVLDRSDNHIEEDYQYEVLHKIEKIGLKNKIKTLGFVSNSHSLLSISKIFIFPADIIFCNYTLLEAMSYGCVPIISNGEGAELIIDDEVDGRINNLDINDFVYSILDCLNCDIWNHYSINAKFKIKTGFSIETWYQNISKIKNKIV</sequence>
<dbReference type="InterPro" id="IPR001296">
    <property type="entry name" value="Glyco_trans_1"/>
</dbReference>
<protein>
    <submittedName>
        <fullName evidence="3">N-acetyl-alpha-D-glucosaminyl L-malate synthase BshA</fullName>
    </submittedName>
</protein>
<dbReference type="AlphaFoldDB" id="A0A380YK44"/>
<keyword evidence="1" id="KW-0808">Transferase</keyword>